<gene>
    <name evidence="2" type="ORF">V9T40_008260</name>
</gene>
<organism evidence="2 3">
    <name type="scientific">Parthenolecanium corni</name>
    <dbReference type="NCBI Taxonomy" id="536013"/>
    <lineage>
        <taxon>Eukaryota</taxon>
        <taxon>Metazoa</taxon>
        <taxon>Ecdysozoa</taxon>
        <taxon>Arthropoda</taxon>
        <taxon>Hexapoda</taxon>
        <taxon>Insecta</taxon>
        <taxon>Pterygota</taxon>
        <taxon>Neoptera</taxon>
        <taxon>Paraneoptera</taxon>
        <taxon>Hemiptera</taxon>
        <taxon>Sternorrhyncha</taxon>
        <taxon>Coccoidea</taxon>
        <taxon>Coccidae</taxon>
        <taxon>Parthenolecanium</taxon>
    </lineage>
</organism>
<protein>
    <submittedName>
        <fullName evidence="2">Uncharacterized protein</fullName>
    </submittedName>
</protein>
<dbReference type="AlphaFoldDB" id="A0AAN9TKJ9"/>
<feature type="compositionally biased region" description="Basic and acidic residues" evidence="1">
    <location>
        <begin position="16"/>
        <end position="26"/>
    </location>
</feature>
<evidence type="ECO:0000256" key="1">
    <source>
        <dbReference type="SAM" id="MobiDB-lite"/>
    </source>
</evidence>
<evidence type="ECO:0000313" key="3">
    <source>
        <dbReference type="Proteomes" id="UP001367676"/>
    </source>
</evidence>
<accession>A0AAN9TKJ9</accession>
<dbReference type="Proteomes" id="UP001367676">
    <property type="component" value="Unassembled WGS sequence"/>
</dbReference>
<evidence type="ECO:0000313" key="2">
    <source>
        <dbReference type="EMBL" id="KAK7600819.1"/>
    </source>
</evidence>
<feature type="region of interest" description="Disordered" evidence="1">
    <location>
        <begin position="1"/>
        <end position="29"/>
    </location>
</feature>
<sequence>MRNAGDASFHLCENNEPPKRRNENEKKKKRYSNLQFAALGHYHIDMESWKSTPAPNIRADFGIAEKRRVENYPPPMTTPCPVSPRPVPSRPVPGLATFGCHRFDIFAAAVAAGFLPARLPIAMVHRFYANLRSSSSSSSSSSRLFSKA</sequence>
<proteinExistence type="predicted"/>
<name>A0AAN9TKJ9_9HEMI</name>
<dbReference type="EMBL" id="JBBCAQ010000010">
    <property type="protein sequence ID" value="KAK7600819.1"/>
    <property type="molecule type" value="Genomic_DNA"/>
</dbReference>
<reference evidence="2 3" key="1">
    <citation type="submission" date="2024-03" db="EMBL/GenBank/DDBJ databases">
        <title>Adaptation during the transition from Ophiocordyceps entomopathogen to insect associate is accompanied by gene loss and intensified selection.</title>
        <authorList>
            <person name="Ward C.M."/>
            <person name="Onetto C.A."/>
            <person name="Borneman A.R."/>
        </authorList>
    </citation>
    <scope>NUCLEOTIDE SEQUENCE [LARGE SCALE GENOMIC DNA]</scope>
    <source>
        <strain evidence="2">AWRI1</strain>
        <tissue evidence="2">Single Adult Female</tissue>
    </source>
</reference>
<keyword evidence="3" id="KW-1185">Reference proteome</keyword>
<comment type="caution">
    <text evidence="2">The sequence shown here is derived from an EMBL/GenBank/DDBJ whole genome shotgun (WGS) entry which is preliminary data.</text>
</comment>